<evidence type="ECO:0000259" key="11">
    <source>
        <dbReference type="PROSITE" id="PS51918"/>
    </source>
</evidence>
<dbReference type="NCBIfam" id="TIGR02494">
    <property type="entry name" value="PFLE_PFLC"/>
    <property type="match status" value="1"/>
</dbReference>
<evidence type="ECO:0000256" key="4">
    <source>
        <dbReference type="ARBA" id="ARBA00022691"/>
    </source>
</evidence>
<dbReference type="EMBL" id="CP009933">
    <property type="protein sequence ID" value="AKA69121.1"/>
    <property type="molecule type" value="Genomic_DNA"/>
</dbReference>
<evidence type="ECO:0000256" key="2">
    <source>
        <dbReference type="ARBA" id="ARBA00009777"/>
    </source>
</evidence>
<comment type="cofactor">
    <cofactor evidence="1">
        <name>[4Fe-4S] cluster</name>
        <dbReference type="ChEBI" id="CHEBI:49883"/>
    </cofactor>
</comment>
<dbReference type="HOGENOM" id="CLU_058969_0_0_9"/>
<dbReference type="PROSITE" id="PS01087">
    <property type="entry name" value="RADICAL_ACTIVATING"/>
    <property type="match status" value="1"/>
</dbReference>
<dbReference type="InterPro" id="IPR058240">
    <property type="entry name" value="rSAM_sf"/>
</dbReference>
<dbReference type="KEGG" id="csq:CSCA_1996"/>
<dbReference type="InterPro" id="IPR017900">
    <property type="entry name" value="4Fe4S_Fe_S_CS"/>
</dbReference>
<dbReference type="PANTHER" id="PTHR30352">
    <property type="entry name" value="PYRUVATE FORMATE-LYASE-ACTIVATING ENZYME"/>
    <property type="match status" value="1"/>
</dbReference>
<feature type="domain" description="4Fe-4S ferredoxin-type" evidence="10">
    <location>
        <begin position="79"/>
        <end position="105"/>
    </location>
</feature>
<keyword evidence="5" id="KW-0479">Metal-binding</keyword>
<dbReference type="PIRSF" id="PIRSF000371">
    <property type="entry name" value="PFL_act_enz"/>
    <property type="match status" value="1"/>
</dbReference>
<dbReference type="GO" id="GO:0051539">
    <property type="term" value="F:4 iron, 4 sulfur cluster binding"/>
    <property type="evidence" value="ECO:0007669"/>
    <property type="project" value="UniProtKB-KW"/>
</dbReference>
<keyword evidence="13" id="KW-1185">Reference proteome</keyword>
<dbReference type="InterPro" id="IPR013785">
    <property type="entry name" value="Aldolase_TIM"/>
</dbReference>
<accession>A0A0E3GQT3</accession>
<dbReference type="PROSITE" id="PS51918">
    <property type="entry name" value="RADICAL_SAM"/>
    <property type="match status" value="1"/>
</dbReference>
<evidence type="ECO:0000256" key="7">
    <source>
        <dbReference type="ARBA" id="ARBA00023004"/>
    </source>
</evidence>
<dbReference type="InterPro" id="IPR001989">
    <property type="entry name" value="Radical_activat_CS"/>
</dbReference>
<dbReference type="PROSITE" id="PS00198">
    <property type="entry name" value="4FE4S_FER_1"/>
    <property type="match status" value="1"/>
</dbReference>
<dbReference type="GO" id="GO:0046872">
    <property type="term" value="F:metal ion binding"/>
    <property type="evidence" value="ECO:0007669"/>
    <property type="project" value="UniProtKB-KW"/>
</dbReference>
<dbReference type="SUPFAM" id="SSF54862">
    <property type="entry name" value="4Fe-4S ferredoxins"/>
    <property type="match status" value="1"/>
</dbReference>
<keyword evidence="8" id="KW-0411">Iron-sulfur</keyword>
<dbReference type="SFLD" id="SFLDS00029">
    <property type="entry name" value="Radical_SAM"/>
    <property type="match status" value="1"/>
</dbReference>
<dbReference type="CDD" id="cd01335">
    <property type="entry name" value="Radical_SAM"/>
    <property type="match status" value="1"/>
</dbReference>
<dbReference type="PROSITE" id="PS51379">
    <property type="entry name" value="4FE4S_FER_2"/>
    <property type="match status" value="2"/>
</dbReference>
<keyword evidence="6" id="KW-0560">Oxidoreductase</keyword>
<evidence type="ECO:0000256" key="3">
    <source>
        <dbReference type="ARBA" id="ARBA00022485"/>
    </source>
</evidence>
<dbReference type="STRING" id="1548.CSCA_1996"/>
<dbReference type="AlphaFoldDB" id="A0A0E3GQT3"/>
<evidence type="ECO:0000313" key="13">
    <source>
        <dbReference type="Proteomes" id="UP000033115"/>
    </source>
</evidence>
<comment type="similarity">
    <text evidence="2">Belongs to the organic radical-activating enzymes family.</text>
</comment>
<sequence length="301" mass="34408">MDSIYGYFMEPQNFSVNDGNGIRTIIFFAGCPLRCKWCSNPESHTSFKKVAYYEKTCVMCGRCAQICPQGVGINLNTPLEREKCKVCGACVTECPTKSRKNLIYNYSSEEILNIIEKQKIFYRHSGGGVTFSGGEATMQVDILRELVYKLYDSAVDLAIETSGYFDFQDVKDILEKMSLIFIDIKHMDDNKHKFYTGVSNKKILKNICRLNELEVPIVIRIPVIEGFNADAENIRKTAKFVRENIKVPKMELLPYHSYGDSKYEALGLKKPSTQFKTPSENYFKDLYDIIESEGVHVVSYK</sequence>
<name>A0A0E3GQT3_CLOSL</name>
<keyword evidence="7" id="KW-0408">Iron</keyword>
<dbReference type="RefSeq" id="WP_029163717.1">
    <property type="nucleotide sequence ID" value="NZ_CP009933.1"/>
</dbReference>
<dbReference type="SFLD" id="SFLDG01066">
    <property type="entry name" value="organic_radical-activating_enz"/>
    <property type="match status" value="1"/>
</dbReference>
<dbReference type="SFLD" id="SFLDG01118">
    <property type="entry name" value="activating_enzymes__group_2"/>
    <property type="match status" value="1"/>
</dbReference>
<feature type="domain" description="4Fe-4S ferredoxin-type" evidence="10">
    <location>
        <begin position="48"/>
        <end position="78"/>
    </location>
</feature>
<protein>
    <submittedName>
        <fullName evidence="12">Glycyl-radical enzyme activating protein family</fullName>
    </submittedName>
</protein>
<reference evidence="12 13" key="1">
    <citation type="journal article" date="2015" name="J. Biotechnol.">
        <title>Complete genome sequence of a malodorant-producing acetogen, Clostridium scatologenes ATCC 25775(T).</title>
        <authorList>
            <person name="Zhu Z."/>
            <person name="Guo T."/>
            <person name="Zheng H."/>
            <person name="Song T."/>
            <person name="Ouyang P."/>
            <person name="Xie J."/>
        </authorList>
    </citation>
    <scope>NUCLEOTIDE SEQUENCE [LARGE SCALE GENOMIC DNA]</scope>
    <source>
        <strain evidence="12 13">ATCC 25775</strain>
    </source>
</reference>
<dbReference type="Proteomes" id="UP000033115">
    <property type="component" value="Chromosome"/>
</dbReference>
<comment type="catalytic activity">
    <reaction evidence="9">
        <text>glycyl-[protein] + reduced [flavodoxin] + S-adenosyl-L-methionine = glycin-2-yl radical-[protein] + semiquinone [flavodoxin] + 5'-deoxyadenosine + L-methionine + H(+)</text>
        <dbReference type="Rhea" id="RHEA:61976"/>
        <dbReference type="Rhea" id="RHEA-COMP:10622"/>
        <dbReference type="Rhea" id="RHEA-COMP:14480"/>
        <dbReference type="Rhea" id="RHEA-COMP:15993"/>
        <dbReference type="Rhea" id="RHEA-COMP:15994"/>
        <dbReference type="ChEBI" id="CHEBI:15378"/>
        <dbReference type="ChEBI" id="CHEBI:17319"/>
        <dbReference type="ChEBI" id="CHEBI:29947"/>
        <dbReference type="ChEBI" id="CHEBI:32722"/>
        <dbReference type="ChEBI" id="CHEBI:57618"/>
        <dbReference type="ChEBI" id="CHEBI:57844"/>
        <dbReference type="ChEBI" id="CHEBI:59789"/>
        <dbReference type="ChEBI" id="CHEBI:140311"/>
    </reaction>
</comment>
<dbReference type="SUPFAM" id="SSF102114">
    <property type="entry name" value="Radical SAM enzymes"/>
    <property type="match status" value="1"/>
</dbReference>
<dbReference type="GO" id="GO:0016491">
    <property type="term" value="F:oxidoreductase activity"/>
    <property type="evidence" value="ECO:0007669"/>
    <property type="project" value="UniProtKB-KW"/>
</dbReference>
<feature type="domain" description="Radical SAM core" evidence="11">
    <location>
        <begin position="17"/>
        <end position="293"/>
    </location>
</feature>
<dbReference type="Gene3D" id="3.30.70.20">
    <property type="match status" value="1"/>
</dbReference>
<dbReference type="InterPro" id="IPR034457">
    <property type="entry name" value="Organic_radical-activating"/>
</dbReference>
<proteinExistence type="inferred from homology"/>
<keyword evidence="4" id="KW-0949">S-adenosyl-L-methionine</keyword>
<dbReference type="Gene3D" id="3.20.20.70">
    <property type="entry name" value="Aldolase class I"/>
    <property type="match status" value="1"/>
</dbReference>
<dbReference type="PANTHER" id="PTHR30352:SF4">
    <property type="entry name" value="PYRUVATE FORMATE-LYASE 2-ACTIVATING ENZYME"/>
    <property type="match status" value="1"/>
</dbReference>
<evidence type="ECO:0000256" key="9">
    <source>
        <dbReference type="ARBA" id="ARBA00047365"/>
    </source>
</evidence>
<evidence type="ECO:0000256" key="1">
    <source>
        <dbReference type="ARBA" id="ARBA00001966"/>
    </source>
</evidence>
<evidence type="ECO:0000259" key="10">
    <source>
        <dbReference type="PROSITE" id="PS51379"/>
    </source>
</evidence>
<evidence type="ECO:0000256" key="8">
    <source>
        <dbReference type="ARBA" id="ARBA00023014"/>
    </source>
</evidence>
<keyword evidence="3" id="KW-0004">4Fe-4S</keyword>
<dbReference type="Pfam" id="PF04055">
    <property type="entry name" value="Radical_SAM"/>
    <property type="match status" value="1"/>
</dbReference>
<organism evidence="12 13">
    <name type="scientific">Clostridium scatologenes</name>
    <dbReference type="NCBI Taxonomy" id="1548"/>
    <lineage>
        <taxon>Bacteria</taxon>
        <taxon>Bacillati</taxon>
        <taxon>Bacillota</taxon>
        <taxon>Clostridia</taxon>
        <taxon>Eubacteriales</taxon>
        <taxon>Clostridiaceae</taxon>
        <taxon>Clostridium</taxon>
    </lineage>
</organism>
<evidence type="ECO:0000256" key="6">
    <source>
        <dbReference type="ARBA" id="ARBA00023002"/>
    </source>
</evidence>
<dbReference type="InterPro" id="IPR012839">
    <property type="entry name" value="Organic_radical_activase"/>
</dbReference>
<dbReference type="InterPro" id="IPR017896">
    <property type="entry name" value="4Fe4S_Fe-S-bd"/>
</dbReference>
<dbReference type="InterPro" id="IPR040074">
    <property type="entry name" value="BssD/PflA/YjjW"/>
</dbReference>
<dbReference type="Pfam" id="PF00037">
    <property type="entry name" value="Fer4"/>
    <property type="match status" value="1"/>
</dbReference>
<gene>
    <name evidence="12" type="ORF">CSCA_1996</name>
</gene>
<evidence type="ECO:0000256" key="5">
    <source>
        <dbReference type="ARBA" id="ARBA00022723"/>
    </source>
</evidence>
<evidence type="ECO:0000313" key="12">
    <source>
        <dbReference type="EMBL" id="AKA69121.1"/>
    </source>
</evidence>
<dbReference type="InterPro" id="IPR007197">
    <property type="entry name" value="rSAM"/>
</dbReference>